<dbReference type="GO" id="GO:0005869">
    <property type="term" value="C:dynactin complex"/>
    <property type="evidence" value="ECO:0007669"/>
    <property type="project" value="InterPro"/>
</dbReference>
<name>A0A1J1GSB0_PLAGA</name>
<evidence type="ECO:0000256" key="4">
    <source>
        <dbReference type="SAM" id="MobiDB-lite"/>
    </source>
</evidence>
<proteinExistence type="predicted"/>
<feature type="compositionally biased region" description="Basic and acidic residues" evidence="4">
    <location>
        <begin position="1"/>
        <end position="10"/>
    </location>
</feature>
<feature type="compositionally biased region" description="Low complexity" evidence="4">
    <location>
        <begin position="68"/>
        <end position="81"/>
    </location>
</feature>
<keyword evidence="2" id="KW-0963">Cytoplasm</keyword>
<dbReference type="Proteomes" id="UP000220797">
    <property type="component" value="Unassembled WGS sequence"/>
</dbReference>
<dbReference type="VEuPathDB" id="PlasmoDB:PGAL8A_00257100"/>
<dbReference type="GeneID" id="39731099"/>
<dbReference type="PANTHER" id="PTHR15346">
    <property type="entry name" value="DYNACTIN SUBUNIT"/>
    <property type="match status" value="1"/>
</dbReference>
<evidence type="ECO:0000256" key="2">
    <source>
        <dbReference type="ARBA" id="ARBA00022490"/>
    </source>
</evidence>
<evidence type="ECO:0000256" key="1">
    <source>
        <dbReference type="ARBA" id="ARBA00004496"/>
    </source>
</evidence>
<gene>
    <name evidence="5" type="ORF">PGAL8A_00257100</name>
</gene>
<dbReference type="EMBL" id="CVMV01000032">
    <property type="protein sequence ID" value="CRG95166.1"/>
    <property type="molecule type" value="Genomic_DNA"/>
</dbReference>
<feature type="compositionally biased region" description="Basic and acidic residues" evidence="4">
    <location>
        <begin position="44"/>
        <end position="65"/>
    </location>
</feature>
<dbReference type="GO" id="GO:0007017">
    <property type="term" value="P:microtubule-based process"/>
    <property type="evidence" value="ECO:0007669"/>
    <property type="project" value="InterPro"/>
</dbReference>
<keyword evidence="6" id="KW-1185">Reference proteome</keyword>
<dbReference type="Pfam" id="PF04912">
    <property type="entry name" value="Dynamitin"/>
    <property type="match status" value="1"/>
</dbReference>
<organism evidence="5 6">
    <name type="scientific">Plasmodium gallinaceum</name>
    <dbReference type="NCBI Taxonomy" id="5849"/>
    <lineage>
        <taxon>Eukaryota</taxon>
        <taxon>Sar</taxon>
        <taxon>Alveolata</taxon>
        <taxon>Apicomplexa</taxon>
        <taxon>Aconoidasida</taxon>
        <taxon>Haemosporida</taxon>
        <taxon>Plasmodiidae</taxon>
        <taxon>Plasmodium</taxon>
        <taxon>Plasmodium (Haemamoeba)</taxon>
    </lineage>
</organism>
<accession>A0A1J1GSB0</accession>
<evidence type="ECO:0008006" key="7">
    <source>
        <dbReference type="Google" id="ProtNLM"/>
    </source>
</evidence>
<sequence length="691" mass="81690">MSSHSDDNKYVKHTIGTSENEKKNISWKSNEEKEENSELNVIKDNYKYIEGKDEHESYEKVKENGSYEENISNQENENILENSEELEQQNKEEHEKQKQEQNENKGVIYNLKKKENISYVKTNEKKNFSLKSLNSEKNLKYTNSSTHDNIDKNIMYNANLKGNVEGKNTLRKSYEEEDLNESKMDETFIKKSKKLIKDNLKPDTRDLFCTSQEKDVFEYVPDTSSYSICYNESNELYKDVVNMNKYFLDEINTNIYASPLNTYLSNMLNTSDNSEQKKKEFLDIDSKIMKKNTLDDEKKNTILNEECNDSKYSYEFFKNKIFKCYDNGVIVEVNPSKLKYNNSSKYEYNQNMSSYLEDPLSYLQKLKCEVEDITTYIKDIEKTKEEADTVYKNDKLNDEELKENEKIMKKILHNREVPEVLMELFSLKNDINNILNDDKLIKLFKTENVFEEKNYVGDTKDIKNLIDTLKYWKKDNLKNIDEQNKSKSDNSLYKEFDIYTVKNVKEKDVHVNDLLMLERKISDVEKVLGIDKMPMLPYDDLNHAILDLYNKLSLLDSNKLENVKKKVQNLQSEFLNLKKFKKDVLNMSKERGNYEESIDELFKILDVWKKTHHIIPNILTRLNQLKKIHDNAHSFASRLDDLEKQQIKLDDTLSLAEKNIKLINCKIDENVNLLQDTLKKFESKTSIKNKI</sequence>
<keyword evidence="3" id="KW-0175">Coiled coil</keyword>
<evidence type="ECO:0000313" key="5">
    <source>
        <dbReference type="EMBL" id="CRG95166.1"/>
    </source>
</evidence>
<feature type="region of interest" description="Disordered" evidence="4">
    <location>
        <begin position="1"/>
        <end position="105"/>
    </location>
</feature>
<dbReference type="RefSeq" id="XP_028527979.1">
    <property type="nucleotide sequence ID" value="XM_028671315.1"/>
</dbReference>
<dbReference type="OrthoDB" id="4977at2759"/>
<dbReference type="InterPro" id="IPR028133">
    <property type="entry name" value="Dynamitin"/>
</dbReference>
<dbReference type="AlphaFoldDB" id="A0A1J1GSB0"/>
<comment type="subcellular location">
    <subcellularLocation>
        <location evidence="1">Cytoplasm</location>
    </subcellularLocation>
</comment>
<evidence type="ECO:0000313" key="6">
    <source>
        <dbReference type="Proteomes" id="UP000220797"/>
    </source>
</evidence>
<comment type="caution">
    <text evidence="5">The sequence shown here is derived from an EMBL/GenBank/DDBJ whole genome shotgun (WGS) entry which is preliminary data.</text>
</comment>
<protein>
    <recommendedName>
        <fullName evidence="7">Dynactin subunit 2</fullName>
    </recommendedName>
</protein>
<evidence type="ECO:0000256" key="3">
    <source>
        <dbReference type="SAM" id="Coils"/>
    </source>
</evidence>
<dbReference type="GO" id="GO:0005737">
    <property type="term" value="C:cytoplasm"/>
    <property type="evidence" value="ECO:0007669"/>
    <property type="project" value="UniProtKB-SubCell"/>
</dbReference>
<feature type="compositionally biased region" description="Basic and acidic residues" evidence="4">
    <location>
        <begin position="88"/>
        <end position="103"/>
    </location>
</feature>
<reference evidence="5" key="1">
    <citation type="submission" date="2015-04" db="EMBL/GenBank/DDBJ databases">
        <authorList>
            <consortium name="Pathogen Informatics"/>
        </authorList>
    </citation>
    <scope>NUCLEOTIDE SEQUENCE [LARGE SCALE GENOMIC DNA]</scope>
    <source>
        <strain evidence="5">8A</strain>
    </source>
</reference>
<feature type="coiled-coil region" evidence="3">
    <location>
        <begin position="625"/>
        <end position="659"/>
    </location>
</feature>
<dbReference type="OMA" id="MNKHFLD"/>